<proteinExistence type="predicted"/>
<dbReference type="Pfam" id="PF01636">
    <property type="entry name" value="APH"/>
    <property type="match status" value="1"/>
</dbReference>
<keyword evidence="4" id="KW-1185">Reference proteome</keyword>
<evidence type="ECO:0000256" key="1">
    <source>
        <dbReference type="SAM" id="MobiDB-lite"/>
    </source>
</evidence>
<feature type="compositionally biased region" description="Low complexity" evidence="1">
    <location>
        <begin position="110"/>
        <end position="128"/>
    </location>
</feature>
<feature type="compositionally biased region" description="Acidic residues" evidence="1">
    <location>
        <begin position="165"/>
        <end position="176"/>
    </location>
</feature>
<dbReference type="SUPFAM" id="SSF56112">
    <property type="entry name" value="Protein kinase-like (PK-like)"/>
    <property type="match status" value="2"/>
</dbReference>
<dbReference type="Proteomes" id="UP001480595">
    <property type="component" value="Unassembled WGS sequence"/>
</dbReference>
<gene>
    <name evidence="3" type="ORF">PG994_015289</name>
</gene>
<evidence type="ECO:0000313" key="3">
    <source>
        <dbReference type="EMBL" id="KAK8036792.1"/>
    </source>
</evidence>
<dbReference type="Gene3D" id="1.10.510.10">
    <property type="entry name" value="Transferase(Phosphotransferase) domain 1"/>
    <property type="match status" value="1"/>
</dbReference>
<organism evidence="3 4">
    <name type="scientific">Apiospora phragmitis</name>
    <dbReference type="NCBI Taxonomy" id="2905665"/>
    <lineage>
        <taxon>Eukaryota</taxon>
        <taxon>Fungi</taxon>
        <taxon>Dikarya</taxon>
        <taxon>Ascomycota</taxon>
        <taxon>Pezizomycotina</taxon>
        <taxon>Sordariomycetes</taxon>
        <taxon>Xylariomycetidae</taxon>
        <taxon>Amphisphaeriales</taxon>
        <taxon>Apiosporaceae</taxon>
        <taxon>Apiospora</taxon>
    </lineage>
</organism>
<evidence type="ECO:0000313" key="4">
    <source>
        <dbReference type="Proteomes" id="UP001480595"/>
    </source>
</evidence>
<dbReference type="EMBL" id="JAQQWL010000018">
    <property type="protein sequence ID" value="KAK8036792.1"/>
    <property type="molecule type" value="Genomic_DNA"/>
</dbReference>
<feature type="region of interest" description="Disordered" evidence="1">
    <location>
        <begin position="110"/>
        <end position="207"/>
    </location>
</feature>
<dbReference type="InterPro" id="IPR002575">
    <property type="entry name" value="Aminoglycoside_PTrfase"/>
</dbReference>
<comment type="caution">
    <text evidence="3">The sequence shown here is derived from an EMBL/GenBank/DDBJ whole genome shotgun (WGS) entry which is preliminary data.</text>
</comment>
<evidence type="ECO:0000259" key="2">
    <source>
        <dbReference type="Pfam" id="PF01636"/>
    </source>
</evidence>
<dbReference type="InterPro" id="IPR011009">
    <property type="entry name" value="Kinase-like_dom_sf"/>
</dbReference>
<dbReference type="RefSeq" id="XP_066707610.1">
    <property type="nucleotide sequence ID" value="XM_066866696.1"/>
</dbReference>
<protein>
    <submittedName>
        <fullName evidence="3">Metalloprotease-like protein</fullName>
    </submittedName>
</protein>
<sequence>MALTQVFDYMVTYGVGYGYVAAGESLLLLHVDRADPQTLFCHPCVPSKDVGDASCENWAEQRIYTAVAQLSSFCLLSLQSDALQGPFLDAALKRAKAVLKTWAEPYEDAAQFSAEETESSQAASSSPARRADPDFVPDESPIGRKVALRPRPSCRPSSSSRRDDEGEDEDGPEDDLPPPWTRSVEKRKGGPSHSSSEEDETRHSAPTRQYCSQACLLGLKRGWDLDDGCPNVLAHRVAGDGLRHPVTADEFTRLVSEQLRDSPYRGCLGLGGWGKRGCDRRAIQSGTWTIRLHLCRQGDTVGWPRAAAARVPGLRAAGDARGLGGACAPGPGAPGLGVRATGGRRVVHMMLMSWGGETAADAGMEAAELEAQRRRSLEAVWAAGVDHGDLRDANLLWNVERGRVMVIDFDQAVLRPAPKHRQVSAVRRKRKHGADRLEGCSRKRGLLYNHLQPA</sequence>
<reference evidence="3 4" key="1">
    <citation type="submission" date="2023-01" db="EMBL/GenBank/DDBJ databases">
        <title>Analysis of 21 Apiospora genomes using comparative genomics revels a genus with tremendous synthesis potential of carbohydrate active enzymes and secondary metabolites.</title>
        <authorList>
            <person name="Sorensen T."/>
        </authorList>
    </citation>
    <scope>NUCLEOTIDE SEQUENCE [LARGE SCALE GENOMIC DNA]</scope>
    <source>
        <strain evidence="3 4">CBS 135458</strain>
    </source>
</reference>
<accession>A0ABR1SR54</accession>
<feature type="domain" description="Aminoglycoside phosphotransferase" evidence="2">
    <location>
        <begin position="365"/>
        <end position="415"/>
    </location>
</feature>
<name>A0ABR1SR54_9PEZI</name>
<feature type="compositionally biased region" description="Low complexity" evidence="1">
    <location>
        <begin position="149"/>
        <end position="159"/>
    </location>
</feature>
<dbReference type="GeneID" id="92099761"/>